<dbReference type="EMBL" id="BMTP01000009">
    <property type="protein sequence ID" value="GGU46642.1"/>
    <property type="molecule type" value="Genomic_DNA"/>
</dbReference>
<feature type="transmembrane region" description="Helical" evidence="1">
    <location>
        <begin position="210"/>
        <end position="229"/>
    </location>
</feature>
<gene>
    <name evidence="2" type="ORF">GCM10010274_38830</name>
</gene>
<evidence type="ECO:0000313" key="3">
    <source>
        <dbReference type="Proteomes" id="UP000636661"/>
    </source>
</evidence>
<keyword evidence="1" id="KW-1133">Transmembrane helix</keyword>
<protein>
    <recommendedName>
        <fullName evidence="4">Fatty acid desaturase domain-containing protein</fullName>
    </recommendedName>
</protein>
<sequence>MAQETPTPVGISASMEQLRREYAERFPDWTQQLITLFSGKAAPGQKAPGWITPPLVNWFLTLFQLVAAVLGSVYAVRLLGWYAAAVLPVTWLVTVNAVRKLQVTWSHHAVHKEVSGNRRVDKVVQVVSSAISLTSNYEDIFEDHIRNHHNRKVFTTIKDPDSGFLMYLGFRPGRPMAELRRTLYRTPFSPRLHLPFVTFRIRTNFLTATWTRRVASTVWVAFLVLLGLLMDGVEFSVAFLVPWLVLFHWAALFQTISEHPWMAFDGAPAGRADYVARCWARFCLEPLPARGLPAARSALQWGRWLARMVCVQTPARFGVLVSDLPAHDLHHVVPADHAWHYAFWHRQAHIDEGHESRMEERELTIGQAVEYVLGGISLSPLAASSPTRGASARDLPERETR</sequence>
<keyword evidence="1" id="KW-0812">Transmembrane</keyword>
<evidence type="ECO:0008006" key="4">
    <source>
        <dbReference type="Google" id="ProtNLM"/>
    </source>
</evidence>
<evidence type="ECO:0000313" key="2">
    <source>
        <dbReference type="EMBL" id="GGU46642.1"/>
    </source>
</evidence>
<accession>A0A918I130</accession>
<name>A0A918I130_9ACTN</name>
<dbReference type="AlphaFoldDB" id="A0A918I130"/>
<evidence type="ECO:0000256" key="1">
    <source>
        <dbReference type="SAM" id="Phobius"/>
    </source>
</evidence>
<keyword evidence="1" id="KW-0472">Membrane</keyword>
<dbReference type="Proteomes" id="UP000636661">
    <property type="component" value="Unassembled WGS sequence"/>
</dbReference>
<feature type="transmembrane region" description="Helical" evidence="1">
    <location>
        <begin position="81"/>
        <end position="98"/>
    </location>
</feature>
<comment type="caution">
    <text evidence="2">The sequence shown here is derived from an EMBL/GenBank/DDBJ whole genome shotgun (WGS) entry which is preliminary data.</text>
</comment>
<proteinExistence type="predicted"/>
<organism evidence="2 3">
    <name type="scientific">Streptomyces lavendofoliae</name>
    <dbReference type="NCBI Taxonomy" id="67314"/>
    <lineage>
        <taxon>Bacteria</taxon>
        <taxon>Bacillati</taxon>
        <taxon>Actinomycetota</taxon>
        <taxon>Actinomycetes</taxon>
        <taxon>Kitasatosporales</taxon>
        <taxon>Streptomycetaceae</taxon>
        <taxon>Streptomyces</taxon>
    </lineage>
</organism>
<keyword evidence="3" id="KW-1185">Reference proteome</keyword>
<reference evidence="2" key="2">
    <citation type="submission" date="2020-09" db="EMBL/GenBank/DDBJ databases">
        <authorList>
            <person name="Sun Q."/>
            <person name="Ohkuma M."/>
        </authorList>
    </citation>
    <scope>NUCLEOTIDE SEQUENCE</scope>
    <source>
        <strain evidence="2">JCM 4391</strain>
    </source>
</reference>
<reference evidence="2" key="1">
    <citation type="journal article" date="2014" name="Int. J. Syst. Evol. Microbiol.">
        <title>Complete genome sequence of Corynebacterium casei LMG S-19264T (=DSM 44701T), isolated from a smear-ripened cheese.</title>
        <authorList>
            <consortium name="US DOE Joint Genome Institute (JGI-PGF)"/>
            <person name="Walter F."/>
            <person name="Albersmeier A."/>
            <person name="Kalinowski J."/>
            <person name="Ruckert C."/>
        </authorList>
    </citation>
    <scope>NUCLEOTIDE SEQUENCE</scope>
    <source>
        <strain evidence="2">JCM 4391</strain>
    </source>
</reference>